<feature type="transmembrane region" description="Helical" evidence="2">
    <location>
        <begin position="225"/>
        <end position="244"/>
    </location>
</feature>
<dbReference type="Pfam" id="PF10277">
    <property type="entry name" value="Frag1"/>
    <property type="match status" value="1"/>
</dbReference>
<dbReference type="AlphaFoldDB" id="A0A915D2J0"/>
<evidence type="ECO:0000256" key="1">
    <source>
        <dbReference type="SAM" id="MobiDB-lite"/>
    </source>
</evidence>
<keyword evidence="2" id="KW-0812">Transmembrane</keyword>
<name>A0A915D2J0_9BILA</name>
<evidence type="ECO:0000313" key="4">
    <source>
        <dbReference type="Proteomes" id="UP000887574"/>
    </source>
</evidence>
<accession>A0A915D2J0</accession>
<organism evidence="4 5">
    <name type="scientific">Ditylenchus dipsaci</name>
    <dbReference type="NCBI Taxonomy" id="166011"/>
    <lineage>
        <taxon>Eukaryota</taxon>
        <taxon>Metazoa</taxon>
        <taxon>Ecdysozoa</taxon>
        <taxon>Nematoda</taxon>
        <taxon>Chromadorea</taxon>
        <taxon>Rhabditida</taxon>
        <taxon>Tylenchina</taxon>
        <taxon>Tylenchomorpha</taxon>
        <taxon>Sphaerularioidea</taxon>
        <taxon>Anguinidae</taxon>
        <taxon>Anguininae</taxon>
        <taxon>Ditylenchus</taxon>
    </lineage>
</organism>
<dbReference type="Proteomes" id="UP000887574">
    <property type="component" value="Unplaced"/>
</dbReference>
<keyword evidence="2" id="KW-1133">Transmembrane helix</keyword>
<evidence type="ECO:0000256" key="2">
    <source>
        <dbReference type="SAM" id="Phobius"/>
    </source>
</evidence>
<dbReference type="GO" id="GO:0005789">
    <property type="term" value="C:endoplasmic reticulum membrane"/>
    <property type="evidence" value="ECO:0007669"/>
    <property type="project" value="TreeGrafter"/>
</dbReference>
<sequence length="263" mass="29763">MWSSENRTFYTFKYCSHKLYSAIFERSTTNSTDTTTLSANTSECGSSNSNEFSSPNLLASSPDIEVIAEEFVEKDSKSKFLVYQPILSFDFNAIYVCIVGLPVIAIVSVFCIGIAVNRKELFNYDWNGCGTTFLPSVSRIINLPAERIVWNFLILLHASFWPLSLAQIYLKHRKKNKRGFNSSVVGERESPTLHSTKDCIDCTLIFAGLVISISFYLNLSYCTKHSYTVFAISEYATIVVVYGFHANVFRDLQLCTYCFVKQS</sequence>
<dbReference type="InterPro" id="IPR019402">
    <property type="entry name" value="CWH43_N"/>
</dbReference>
<feature type="transmembrane region" description="Helical" evidence="2">
    <location>
        <begin position="148"/>
        <end position="170"/>
    </location>
</feature>
<feature type="transmembrane region" description="Helical" evidence="2">
    <location>
        <begin position="93"/>
        <end position="116"/>
    </location>
</feature>
<dbReference type="PANTHER" id="PTHR12892:SF12">
    <property type="entry name" value="RHOMBOID DOMAIN-CONTAINING PROTEIN"/>
    <property type="match status" value="1"/>
</dbReference>
<feature type="transmembrane region" description="Helical" evidence="2">
    <location>
        <begin position="199"/>
        <end position="219"/>
    </location>
</feature>
<reference evidence="5" key="1">
    <citation type="submission" date="2022-11" db="UniProtKB">
        <authorList>
            <consortium name="WormBaseParasite"/>
        </authorList>
    </citation>
    <scope>IDENTIFICATION</scope>
</reference>
<feature type="domain" description="CWH43-like N-terminal" evidence="3">
    <location>
        <begin position="94"/>
        <end position="178"/>
    </location>
</feature>
<evidence type="ECO:0000313" key="5">
    <source>
        <dbReference type="WBParaSite" id="jg14870"/>
    </source>
</evidence>
<proteinExistence type="predicted"/>
<evidence type="ECO:0000259" key="3">
    <source>
        <dbReference type="Pfam" id="PF10277"/>
    </source>
</evidence>
<feature type="region of interest" description="Disordered" evidence="1">
    <location>
        <begin position="32"/>
        <end position="55"/>
    </location>
</feature>
<feature type="compositionally biased region" description="Polar residues" evidence="1">
    <location>
        <begin position="43"/>
        <end position="55"/>
    </location>
</feature>
<dbReference type="GO" id="GO:0006506">
    <property type="term" value="P:GPI anchor biosynthetic process"/>
    <property type="evidence" value="ECO:0007669"/>
    <property type="project" value="TreeGrafter"/>
</dbReference>
<dbReference type="InterPro" id="IPR039545">
    <property type="entry name" value="PGAP2"/>
</dbReference>
<feature type="compositionally biased region" description="Low complexity" evidence="1">
    <location>
        <begin position="32"/>
        <end position="42"/>
    </location>
</feature>
<dbReference type="GO" id="GO:0000139">
    <property type="term" value="C:Golgi membrane"/>
    <property type="evidence" value="ECO:0007669"/>
    <property type="project" value="InterPro"/>
</dbReference>
<protein>
    <submittedName>
        <fullName evidence="5">Post-GPI attachment to proteins factor 2</fullName>
    </submittedName>
</protein>
<keyword evidence="4" id="KW-1185">Reference proteome</keyword>
<keyword evidence="2" id="KW-0472">Membrane</keyword>
<dbReference type="WBParaSite" id="jg14870">
    <property type="protein sequence ID" value="jg14870"/>
    <property type="gene ID" value="jg14870"/>
</dbReference>
<dbReference type="PANTHER" id="PTHR12892">
    <property type="entry name" value="FGF RECEPTOR ACTIVATING PROTEIN 1"/>
    <property type="match status" value="1"/>
</dbReference>